<dbReference type="Proteomes" id="UP000694381">
    <property type="component" value="Unassembled WGS sequence"/>
</dbReference>
<reference evidence="1" key="1">
    <citation type="submission" date="2025-08" db="UniProtKB">
        <authorList>
            <consortium name="Ensembl"/>
        </authorList>
    </citation>
    <scope>IDENTIFICATION</scope>
</reference>
<dbReference type="PROSITE" id="PS50096">
    <property type="entry name" value="IQ"/>
    <property type="match status" value="1"/>
</dbReference>
<protein>
    <submittedName>
        <fullName evidence="1">IQ motif containing C</fullName>
    </submittedName>
</protein>
<sequence length="69" mass="7905">MEPEAFLRKVLVLQASMRGFLVRRQFQSLRAEYEAIVQEIEGDLGTLQWSKGWIPRPQFPEPGGGSGEW</sequence>
<dbReference type="Ensembl" id="ENSNGAT00000021440.1">
    <property type="protein sequence ID" value="ENSNGAP00000015831.1"/>
    <property type="gene ID" value="ENSNGAG00000016738.1"/>
</dbReference>
<organism evidence="1 2">
    <name type="scientific">Nannospalax galili</name>
    <name type="common">Northern Israeli blind subterranean mole rat</name>
    <name type="synonym">Spalax galili</name>
    <dbReference type="NCBI Taxonomy" id="1026970"/>
    <lineage>
        <taxon>Eukaryota</taxon>
        <taxon>Metazoa</taxon>
        <taxon>Chordata</taxon>
        <taxon>Craniata</taxon>
        <taxon>Vertebrata</taxon>
        <taxon>Euteleostomi</taxon>
        <taxon>Mammalia</taxon>
        <taxon>Eutheria</taxon>
        <taxon>Euarchontoglires</taxon>
        <taxon>Glires</taxon>
        <taxon>Rodentia</taxon>
        <taxon>Myomorpha</taxon>
        <taxon>Muroidea</taxon>
        <taxon>Spalacidae</taxon>
        <taxon>Spalacinae</taxon>
        <taxon>Nannospalax</taxon>
    </lineage>
</organism>
<dbReference type="PANTHER" id="PTHR16049">
    <property type="entry name" value="IQ DOMAIN-CONTAINING PROTEIN C"/>
    <property type="match status" value="1"/>
</dbReference>
<dbReference type="PANTHER" id="PTHR16049:SF8">
    <property type="entry name" value="IQ DOMAIN-CONTAINING PROTEIN C"/>
    <property type="match status" value="1"/>
</dbReference>
<gene>
    <name evidence="1" type="primary">Iqcc</name>
</gene>
<dbReference type="AlphaFoldDB" id="A0A8C6RDL6"/>
<proteinExistence type="predicted"/>
<evidence type="ECO:0000313" key="1">
    <source>
        <dbReference type="Ensembl" id="ENSNGAP00000015831.1"/>
    </source>
</evidence>
<dbReference type="Pfam" id="PF00612">
    <property type="entry name" value="IQ"/>
    <property type="match status" value="1"/>
</dbReference>
<dbReference type="InterPro" id="IPR042506">
    <property type="entry name" value="IQCC"/>
</dbReference>
<reference evidence="1" key="2">
    <citation type="submission" date="2025-09" db="UniProtKB">
        <authorList>
            <consortium name="Ensembl"/>
        </authorList>
    </citation>
    <scope>IDENTIFICATION</scope>
</reference>
<dbReference type="GeneTree" id="ENSGT00390000017195"/>
<accession>A0A8C6RDL6</accession>
<dbReference type="InterPro" id="IPR000048">
    <property type="entry name" value="IQ_motif_EF-hand-BS"/>
</dbReference>
<keyword evidence="2" id="KW-1185">Reference proteome</keyword>
<name>A0A8C6RDL6_NANGA</name>
<evidence type="ECO:0000313" key="2">
    <source>
        <dbReference type="Proteomes" id="UP000694381"/>
    </source>
</evidence>